<dbReference type="InterPro" id="IPR015797">
    <property type="entry name" value="NUDIX_hydrolase-like_dom_sf"/>
</dbReference>
<dbReference type="Gene3D" id="3.90.79.10">
    <property type="entry name" value="Nucleoside Triphosphate Pyrophosphohydrolase"/>
    <property type="match status" value="1"/>
</dbReference>
<dbReference type="Proteomes" id="UP000769780">
    <property type="component" value="Unassembled WGS sequence"/>
</dbReference>
<dbReference type="PANTHER" id="PTHR43736:SF1">
    <property type="entry name" value="DIHYDRONEOPTERIN TRIPHOSPHATE DIPHOSPHATASE"/>
    <property type="match status" value="1"/>
</dbReference>
<dbReference type="GO" id="GO:0016787">
    <property type="term" value="F:hydrolase activity"/>
    <property type="evidence" value="ECO:0007669"/>
    <property type="project" value="UniProtKB-KW"/>
</dbReference>
<dbReference type="PROSITE" id="PS51462">
    <property type="entry name" value="NUDIX"/>
    <property type="match status" value="1"/>
</dbReference>
<dbReference type="PANTHER" id="PTHR43736">
    <property type="entry name" value="ADP-RIBOSE PYROPHOSPHATASE"/>
    <property type="match status" value="1"/>
</dbReference>
<evidence type="ECO:0000313" key="3">
    <source>
        <dbReference type="EMBL" id="MBY0098493.1"/>
    </source>
</evidence>
<dbReference type="CDD" id="cd18873">
    <property type="entry name" value="NUDIX_NadM_like"/>
    <property type="match status" value="1"/>
</dbReference>
<feature type="domain" description="Nudix hydrolase" evidence="2">
    <location>
        <begin position="24"/>
        <end position="176"/>
    </location>
</feature>
<evidence type="ECO:0000259" key="2">
    <source>
        <dbReference type="PROSITE" id="PS51462"/>
    </source>
</evidence>
<sequence length="263" mass="30131">MAKYESEEEVLNHYNPKKYTTPDGYTSDIAVFTIELTYHENHKPPEASLKLMLIQRAETDREGEPNIEGGKWALPGGFVRPDETAYAAAVRELHEEASVRNIHLKHFNVYDQPGRDKRGWIISNAFYAIATEEYLTERKAADDAQNVELFTREEIENIDLAFDHQKIIADAFEVIKRDILQTTVAKEFLPEEFTLSELRSLLLLVSDDPGVTNESAFVRDAPKYPFLEVATDYKGDIKTTTRTAKRSTRMFRFKGSEPTVSIY</sequence>
<comment type="caution">
    <text evidence="3">The sequence shown here is derived from an EMBL/GenBank/DDBJ whole genome shotgun (WGS) entry which is preliminary data.</text>
</comment>
<dbReference type="Pfam" id="PF00293">
    <property type="entry name" value="NUDIX"/>
    <property type="match status" value="1"/>
</dbReference>
<comment type="similarity">
    <text evidence="1">Belongs to the Nudix hydrolase family.</text>
</comment>
<dbReference type="EMBL" id="JACWFH010000024">
    <property type="protein sequence ID" value="MBY0098493.1"/>
    <property type="molecule type" value="Genomic_DNA"/>
</dbReference>
<protein>
    <submittedName>
        <fullName evidence="3">NUDIX hydrolase</fullName>
    </submittedName>
</protein>
<keyword evidence="3" id="KW-0378">Hydrolase</keyword>
<evidence type="ECO:0000256" key="1">
    <source>
        <dbReference type="ARBA" id="ARBA00005582"/>
    </source>
</evidence>
<dbReference type="SUPFAM" id="SSF55811">
    <property type="entry name" value="Nudix"/>
    <property type="match status" value="1"/>
</dbReference>
<dbReference type="Gene3D" id="1.10.10.10">
    <property type="entry name" value="Winged helix-like DNA-binding domain superfamily/Winged helix DNA-binding domain"/>
    <property type="match status" value="1"/>
</dbReference>
<keyword evidence="4" id="KW-1185">Reference proteome</keyword>
<reference evidence="3 4" key="1">
    <citation type="submission" date="2020-07" db="EMBL/GenBank/DDBJ databases">
        <title>Fungal Genomes of the International Space Station.</title>
        <authorList>
            <person name="Seuylemezian A."/>
            <person name="Singh N.K."/>
            <person name="Wood J."/>
            <person name="Venkateswaran K."/>
        </authorList>
    </citation>
    <scope>NUCLEOTIDE SEQUENCE [LARGE SCALE GENOMIC DNA]</scope>
    <source>
        <strain evidence="3 4">PL-B2</strain>
    </source>
</reference>
<proteinExistence type="inferred from homology"/>
<gene>
    <name evidence="3" type="ORF">H0185_17045</name>
</gene>
<evidence type="ECO:0000313" key="4">
    <source>
        <dbReference type="Proteomes" id="UP000769780"/>
    </source>
</evidence>
<accession>A0ABS7K8A6</accession>
<name>A0ABS7K8A6_9BACI</name>
<organism evidence="3 4">
    <name type="scientific">Mesobacillus maritimus</name>
    <dbReference type="NCBI Taxonomy" id="1643336"/>
    <lineage>
        <taxon>Bacteria</taxon>
        <taxon>Bacillati</taxon>
        <taxon>Bacillota</taxon>
        <taxon>Bacilli</taxon>
        <taxon>Bacillales</taxon>
        <taxon>Bacillaceae</taxon>
        <taxon>Mesobacillus</taxon>
    </lineage>
</organism>
<dbReference type="InterPro" id="IPR000086">
    <property type="entry name" value="NUDIX_hydrolase_dom"/>
</dbReference>
<dbReference type="InterPro" id="IPR036388">
    <property type="entry name" value="WH-like_DNA-bd_sf"/>
</dbReference>
<dbReference type="RefSeq" id="WP_221874712.1">
    <property type="nucleotide sequence ID" value="NZ_JACWFH010000024.1"/>
</dbReference>